<name>A0A6J7X2F1_9CAUD</name>
<protein>
    <submittedName>
        <fullName evidence="1">Uncharacterized protein</fullName>
    </submittedName>
</protein>
<reference evidence="1" key="1">
    <citation type="submission" date="2020-05" db="EMBL/GenBank/DDBJ databases">
        <authorList>
            <person name="Chiriac C."/>
            <person name="Salcher M."/>
            <person name="Ghai R."/>
            <person name="Kavagutti S V."/>
        </authorList>
    </citation>
    <scope>NUCLEOTIDE SEQUENCE</scope>
</reference>
<sequence>MALLITLTETDIGIPMADTYARIVTWRGDKDQTLIHVAHYANQDARQSNAQPVADRTLFAPTTECEGMTAMYDWLKTQPDYASAEDC</sequence>
<gene>
    <name evidence="1" type="ORF">UFOVP383_21</name>
</gene>
<accession>A0A6J7X2F1</accession>
<dbReference type="EMBL" id="LR798321">
    <property type="protein sequence ID" value="CAB5223308.1"/>
    <property type="molecule type" value="Genomic_DNA"/>
</dbReference>
<organism evidence="1">
    <name type="scientific">uncultured Caudovirales phage</name>
    <dbReference type="NCBI Taxonomy" id="2100421"/>
    <lineage>
        <taxon>Viruses</taxon>
        <taxon>Duplodnaviria</taxon>
        <taxon>Heunggongvirae</taxon>
        <taxon>Uroviricota</taxon>
        <taxon>Caudoviricetes</taxon>
        <taxon>Peduoviridae</taxon>
        <taxon>Maltschvirus</taxon>
        <taxon>Maltschvirus maltsch</taxon>
    </lineage>
</organism>
<proteinExistence type="predicted"/>
<evidence type="ECO:0000313" key="1">
    <source>
        <dbReference type="EMBL" id="CAB5223308.1"/>
    </source>
</evidence>